<dbReference type="OrthoDB" id="9780302at2"/>
<dbReference type="GO" id="GO:0005886">
    <property type="term" value="C:plasma membrane"/>
    <property type="evidence" value="ECO:0007669"/>
    <property type="project" value="UniProtKB-SubCell"/>
</dbReference>
<dbReference type="Pfam" id="PF14841">
    <property type="entry name" value="FliG_M"/>
    <property type="match status" value="1"/>
</dbReference>
<name>A0A1W1H9V1_9BACT</name>
<comment type="subcellular location">
    <subcellularLocation>
        <location evidence="1">Bacterial flagellum basal body</location>
    </subcellularLocation>
    <subcellularLocation>
        <location evidence="2">Cell membrane</location>
        <topology evidence="2">Peripheral membrane protein</topology>
        <orientation evidence="2">Cytoplasmic side</orientation>
    </subcellularLocation>
</comment>
<keyword evidence="7" id="KW-0283">Flagellar rotation</keyword>
<evidence type="ECO:0000256" key="7">
    <source>
        <dbReference type="ARBA" id="ARBA00022779"/>
    </source>
</evidence>
<dbReference type="InterPro" id="IPR000090">
    <property type="entry name" value="Flg_Motor_Flig"/>
</dbReference>
<organism evidence="13 14">
    <name type="scientific">Desulfamplus magnetovallimortis</name>
    <dbReference type="NCBI Taxonomy" id="1246637"/>
    <lineage>
        <taxon>Bacteria</taxon>
        <taxon>Pseudomonadati</taxon>
        <taxon>Thermodesulfobacteriota</taxon>
        <taxon>Desulfobacteria</taxon>
        <taxon>Desulfobacterales</taxon>
        <taxon>Desulfobacteraceae</taxon>
        <taxon>Desulfamplus</taxon>
    </lineage>
</organism>
<dbReference type="Pfam" id="PF14842">
    <property type="entry name" value="FliG_N"/>
    <property type="match status" value="1"/>
</dbReference>
<dbReference type="InterPro" id="IPR032779">
    <property type="entry name" value="FliG_M"/>
</dbReference>
<dbReference type="Gene3D" id="1.10.220.30">
    <property type="match status" value="3"/>
</dbReference>
<dbReference type="GO" id="GO:0071973">
    <property type="term" value="P:bacterial-type flagellum-dependent cell motility"/>
    <property type="evidence" value="ECO:0007669"/>
    <property type="project" value="InterPro"/>
</dbReference>
<reference evidence="13 14" key="1">
    <citation type="submission" date="2017-03" db="EMBL/GenBank/DDBJ databases">
        <authorList>
            <person name="Afonso C.L."/>
            <person name="Miller P.J."/>
            <person name="Scott M.A."/>
            <person name="Spackman E."/>
            <person name="Goraichik I."/>
            <person name="Dimitrov K.M."/>
            <person name="Suarez D.L."/>
            <person name="Swayne D.E."/>
        </authorList>
    </citation>
    <scope>NUCLEOTIDE SEQUENCE [LARGE SCALE GENOMIC DNA]</scope>
    <source>
        <strain evidence="13">PRJEB14757</strain>
    </source>
</reference>
<protein>
    <recommendedName>
        <fullName evidence="4">Flagellar motor switch protein FliG</fullName>
    </recommendedName>
</protein>
<dbReference type="NCBIfam" id="TIGR00207">
    <property type="entry name" value="fliG"/>
    <property type="match status" value="1"/>
</dbReference>
<dbReference type="PANTHER" id="PTHR30534:SF0">
    <property type="entry name" value="FLAGELLAR MOTOR SWITCH PROTEIN FLIG"/>
    <property type="match status" value="1"/>
</dbReference>
<evidence type="ECO:0000256" key="8">
    <source>
        <dbReference type="ARBA" id="ARBA00023136"/>
    </source>
</evidence>
<dbReference type="Pfam" id="PF01706">
    <property type="entry name" value="FliG_C"/>
    <property type="match status" value="1"/>
</dbReference>
<comment type="similarity">
    <text evidence="3">Belongs to the FliG family.</text>
</comment>
<evidence type="ECO:0000256" key="4">
    <source>
        <dbReference type="ARBA" id="ARBA00021870"/>
    </source>
</evidence>
<keyword evidence="9" id="KW-0975">Bacterial flagellum</keyword>
<dbReference type="SUPFAM" id="SSF48029">
    <property type="entry name" value="FliG"/>
    <property type="match status" value="2"/>
</dbReference>
<evidence type="ECO:0000256" key="2">
    <source>
        <dbReference type="ARBA" id="ARBA00004413"/>
    </source>
</evidence>
<keyword evidence="5" id="KW-1003">Cell membrane</keyword>
<dbReference type="PANTHER" id="PTHR30534">
    <property type="entry name" value="FLAGELLAR MOTOR SWITCH PROTEIN FLIG"/>
    <property type="match status" value="1"/>
</dbReference>
<evidence type="ECO:0000256" key="6">
    <source>
        <dbReference type="ARBA" id="ARBA00022500"/>
    </source>
</evidence>
<feature type="domain" description="Flagellar motor switch protein FliG N-terminal" evidence="12">
    <location>
        <begin position="11"/>
        <end position="114"/>
    </location>
</feature>
<accession>A0A1W1H9V1</accession>
<evidence type="ECO:0000313" key="13">
    <source>
        <dbReference type="EMBL" id="SLM29260.1"/>
    </source>
</evidence>
<proteinExistence type="inferred from homology"/>
<dbReference type="InterPro" id="IPR011002">
    <property type="entry name" value="FliG_a-hlx"/>
</dbReference>
<feature type="domain" description="Flagellar motor switch protein FliG C-terminal" evidence="10">
    <location>
        <begin position="223"/>
        <end position="330"/>
    </location>
</feature>
<dbReference type="PRINTS" id="PR00954">
    <property type="entry name" value="FLGMOTORFLIG"/>
</dbReference>
<dbReference type="Proteomes" id="UP000191931">
    <property type="component" value="Unassembled WGS sequence"/>
</dbReference>
<dbReference type="RefSeq" id="WP_080806068.1">
    <property type="nucleotide sequence ID" value="NZ_LT828552.1"/>
</dbReference>
<dbReference type="GO" id="GO:0009425">
    <property type="term" value="C:bacterial-type flagellum basal body"/>
    <property type="evidence" value="ECO:0007669"/>
    <property type="project" value="UniProtKB-SubCell"/>
</dbReference>
<gene>
    <name evidence="13" type="primary">fliG</name>
    <name evidence="13" type="ORF">MTBBW1_1730058</name>
</gene>
<evidence type="ECO:0000256" key="3">
    <source>
        <dbReference type="ARBA" id="ARBA00010299"/>
    </source>
</evidence>
<dbReference type="GO" id="GO:0006935">
    <property type="term" value="P:chemotaxis"/>
    <property type="evidence" value="ECO:0007669"/>
    <property type="project" value="UniProtKB-KW"/>
</dbReference>
<dbReference type="InterPro" id="IPR023087">
    <property type="entry name" value="Flg_Motor_Flig_C"/>
</dbReference>
<keyword evidence="8" id="KW-0472">Membrane</keyword>
<dbReference type="InterPro" id="IPR028263">
    <property type="entry name" value="FliG_N"/>
</dbReference>
<keyword evidence="6" id="KW-0145">Chemotaxis</keyword>
<feature type="domain" description="Flagellar motor switch protein FliG middle" evidence="11">
    <location>
        <begin position="125"/>
        <end position="193"/>
    </location>
</feature>
<keyword evidence="14" id="KW-1185">Reference proteome</keyword>
<evidence type="ECO:0000256" key="9">
    <source>
        <dbReference type="ARBA" id="ARBA00023143"/>
    </source>
</evidence>
<evidence type="ECO:0000259" key="11">
    <source>
        <dbReference type="Pfam" id="PF14841"/>
    </source>
</evidence>
<dbReference type="EMBL" id="FWEV01000083">
    <property type="protein sequence ID" value="SLM29260.1"/>
    <property type="molecule type" value="Genomic_DNA"/>
</dbReference>
<sequence>MAPPNKIDPAKLTGAQKAAIFLIAMGEEYASKIFRTMNDTQMGDIALEMARIDEITPEMLEAVSADFVVKFEGEPRMLVEGASFLKQVVSKSLPDDRAQAILDDLAKRRRARPFIWSKDVNVGTLSGYIVNEHPQTIAMILAHMPSDIASEILMAVPDEKKGDIALRIAKLGQISEEVVRDVDEALKMELSGAVGPGGKVGGLQVLVDIINGVDKATEEIVMEQVEEDSAEMADSIRNMMFVFDDLVGVDDRSMREILKKVEGQQLTYALKTATEDMKNKIFSNLSQRAGEMLKDDLDSMGPVRLAEVEEAQQAIVRAAKELEADGTITLGGKGKDDVLV</sequence>
<dbReference type="STRING" id="1246637.MTBBW1_1730058"/>
<evidence type="ECO:0000256" key="5">
    <source>
        <dbReference type="ARBA" id="ARBA00022475"/>
    </source>
</evidence>
<dbReference type="AlphaFoldDB" id="A0A1W1H9V1"/>
<dbReference type="GO" id="GO:0003774">
    <property type="term" value="F:cytoskeletal motor activity"/>
    <property type="evidence" value="ECO:0007669"/>
    <property type="project" value="InterPro"/>
</dbReference>
<evidence type="ECO:0000313" key="14">
    <source>
        <dbReference type="Proteomes" id="UP000191931"/>
    </source>
</evidence>
<evidence type="ECO:0000256" key="1">
    <source>
        <dbReference type="ARBA" id="ARBA00004117"/>
    </source>
</evidence>
<dbReference type="PIRSF" id="PIRSF003161">
    <property type="entry name" value="FliG"/>
    <property type="match status" value="1"/>
</dbReference>
<evidence type="ECO:0000259" key="10">
    <source>
        <dbReference type="Pfam" id="PF01706"/>
    </source>
</evidence>
<evidence type="ECO:0000259" key="12">
    <source>
        <dbReference type="Pfam" id="PF14842"/>
    </source>
</evidence>